<dbReference type="InterPro" id="IPR042178">
    <property type="entry name" value="Serpin_sf_1"/>
</dbReference>
<dbReference type="STRING" id="497965.Cyan7822_3368"/>
<dbReference type="Pfam" id="PF00079">
    <property type="entry name" value="Serpin"/>
    <property type="match status" value="1"/>
</dbReference>
<dbReference type="GO" id="GO:0005615">
    <property type="term" value="C:extracellular space"/>
    <property type="evidence" value="ECO:0007669"/>
    <property type="project" value="InterPro"/>
</dbReference>
<dbReference type="EMBL" id="CP002198">
    <property type="protein sequence ID" value="ADN15318.1"/>
    <property type="molecule type" value="Genomic_DNA"/>
</dbReference>
<dbReference type="AlphaFoldDB" id="E0UDK5"/>
<dbReference type="InterPro" id="IPR023795">
    <property type="entry name" value="Serpin_CS"/>
</dbReference>
<organism evidence="4 5">
    <name type="scientific">Gloeothece verrucosa (strain PCC 7822)</name>
    <name type="common">Cyanothece sp. (strain PCC 7822)</name>
    <dbReference type="NCBI Taxonomy" id="497965"/>
    <lineage>
        <taxon>Bacteria</taxon>
        <taxon>Bacillati</taxon>
        <taxon>Cyanobacteriota</taxon>
        <taxon>Cyanophyceae</taxon>
        <taxon>Oscillatoriophycideae</taxon>
        <taxon>Chroococcales</taxon>
        <taxon>Aphanothecaceae</taxon>
        <taxon>Gloeothece</taxon>
        <taxon>Gloeothece verrucosa</taxon>
    </lineage>
</organism>
<name>E0UDK5_GLOV7</name>
<evidence type="ECO:0000256" key="2">
    <source>
        <dbReference type="SAM" id="Phobius"/>
    </source>
</evidence>
<dbReference type="eggNOG" id="COG4826">
    <property type="taxonomic scope" value="Bacteria"/>
</dbReference>
<sequence length="437" mass="49183">MIKTKGLLSALSDTKIKEKAVFATTSLTLLLFISGWLAQYSSDALEFVANPQATYRFHAFMPSLKQLNPQQQLIEANTQFGLNLFQTLVTEDPNQNVFVSPTSVAIALSMVLQGTDGKTQQQMLSTLGYENLNLKQINMANLTLLKTLQTENSQIEVALANALYAREGVSFRHQFLKDNEQYYHAQITSLNFSSPQAPGIINRWTKEHTNGKIDQIITRIDPSEVLILINAIYFKGIWKTEFAQKQTKEEPFYLPNGQTKQQPLMSGTGKYQYYENEEFQAVNLPYGDGRLSMYVFLPRTNSNLTKFLNQVTAENWTQWTGKFNVQEGSLKIPRFKLEYDTNLKETLSALGMESLFRQANFSQMTSSPVVINEVKHKTFIEVNEKGTEAAGVTSIGVRGTSTAGTFSMTVNRPFFCAIRDNQTGTILFMGAIVDPKQ</sequence>
<evidence type="ECO:0000259" key="3">
    <source>
        <dbReference type="SMART" id="SM00093"/>
    </source>
</evidence>
<proteinExistence type="inferred from homology"/>
<accession>E0UDK5</accession>
<dbReference type="GO" id="GO:0004867">
    <property type="term" value="F:serine-type endopeptidase inhibitor activity"/>
    <property type="evidence" value="ECO:0007669"/>
    <property type="project" value="InterPro"/>
</dbReference>
<dbReference type="KEGG" id="cyj:Cyan7822_3368"/>
<dbReference type="SUPFAM" id="SSF56574">
    <property type="entry name" value="Serpins"/>
    <property type="match status" value="1"/>
</dbReference>
<dbReference type="Gene3D" id="3.30.497.10">
    <property type="entry name" value="Antithrombin, subunit I, domain 2"/>
    <property type="match status" value="1"/>
</dbReference>
<keyword evidence="2" id="KW-1133">Transmembrane helix</keyword>
<dbReference type="HOGENOM" id="CLU_023330_0_3_3"/>
<dbReference type="PROSITE" id="PS00284">
    <property type="entry name" value="SERPIN"/>
    <property type="match status" value="1"/>
</dbReference>
<keyword evidence="2" id="KW-0472">Membrane</keyword>
<comment type="similarity">
    <text evidence="1">Belongs to the serpin family.</text>
</comment>
<evidence type="ECO:0000313" key="5">
    <source>
        <dbReference type="Proteomes" id="UP000008206"/>
    </source>
</evidence>
<evidence type="ECO:0000313" key="4">
    <source>
        <dbReference type="EMBL" id="ADN15318.1"/>
    </source>
</evidence>
<dbReference type="InterPro" id="IPR000215">
    <property type="entry name" value="Serpin_fam"/>
</dbReference>
<dbReference type="Gene3D" id="2.30.39.10">
    <property type="entry name" value="Alpha-1-antitrypsin, domain 1"/>
    <property type="match status" value="1"/>
</dbReference>
<feature type="domain" description="Serpin" evidence="3">
    <location>
        <begin position="82"/>
        <end position="435"/>
    </location>
</feature>
<dbReference type="InterPro" id="IPR036186">
    <property type="entry name" value="Serpin_sf"/>
</dbReference>
<gene>
    <name evidence="4" type="ordered locus">Cyan7822_3368</name>
</gene>
<dbReference type="InterPro" id="IPR042185">
    <property type="entry name" value="Serpin_sf_2"/>
</dbReference>
<dbReference type="PANTHER" id="PTHR11461">
    <property type="entry name" value="SERINE PROTEASE INHIBITOR, SERPIN"/>
    <property type="match status" value="1"/>
</dbReference>
<dbReference type="InterPro" id="IPR023796">
    <property type="entry name" value="Serpin_dom"/>
</dbReference>
<dbReference type="CDD" id="cd19588">
    <property type="entry name" value="serpin_miropin-like"/>
    <property type="match status" value="1"/>
</dbReference>
<feature type="transmembrane region" description="Helical" evidence="2">
    <location>
        <begin position="20"/>
        <end position="38"/>
    </location>
</feature>
<protein>
    <submittedName>
        <fullName evidence="4">Proteinase inhibitor I4 serpin</fullName>
    </submittedName>
</protein>
<dbReference type="SMART" id="SM00093">
    <property type="entry name" value="SERPIN"/>
    <property type="match status" value="1"/>
</dbReference>
<dbReference type="PANTHER" id="PTHR11461:SF211">
    <property type="entry name" value="GH10112P-RELATED"/>
    <property type="match status" value="1"/>
</dbReference>
<dbReference type="RefSeq" id="WP_013323387.1">
    <property type="nucleotide sequence ID" value="NC_014501.1"/>
</dbReference>
<keyword evidence="5" id="KW-1185">Reference proteome</keyword>
<dbReference type="OrthoDB" id="9764871at2"/>
<reference evidence="5" key="1">
    <citation type="journal article" date="2011" name="MBio">
        <title>Novel metabolic attributes of the genus Cyanothece, comprising a group of unicellular nitrogen-fixing Cyanobacteria.</title>
        <authorList>
            <person name="Bandyopadhyay A."/>
            <person name="Elvitigala T."/>
            <person name="Welsh E."/>
            <person name="Stockel J."/>
            <person name="Liberton M."/>
            <person name="Min H."/>
            <person name="Sherman L.A."/>
            <person name="Pakrasi H.B."/>
        </authorList>
    </citation>
    <scope>NUCLEOTIDE SEQUENCE [LARGE SCALE GENOMIC DNA]</scope>
    <source>
        <strain evidence="5">PCC 7822</strain>
    </source>
</reference>
<dbReference type="FunFam" id="3.30.497.10:FF:000001">
    <property type="entry name" value="Serine protease inhibitor"/>
    <property type="match status" value="1"/>
</dbReference>
<keyword evidence="2" id="KW-0812">Transmembrane</keyword>
<dbReference type="Proteomes" id="UP000008206">
    <property type="component" value="Chromosome"/>
</dbReference>
<evidence type="ECO:0000256" key="1">
    <source>
        <dbReference type="RuleBase" id="RU000411"/>
    </source>
</evidence>